<dbReference type="Proteomes" id="UP001596150">
    <property type="component" value="Unassembled WGS sequence"/>
</dbReference>
<dbReference type="InterPro" id="IPR036390">
    <property type="entry name" value="WH_DNA-bd_sf"/>
</dbReference>
<keyword evidence="6" id="KW-1185">Reference proteome</keyword>
<proteinExistence type="predicted"/>
<accession>A0ABW0Q253</accession>
<dbReference type="Pfam" id="PF07729">
    <property type="entry name" value="FCD"/>
    <property type="match status" value="1"/>
</dbReference>
<dbReference type="Gene3D" id="1.20.120.530">
    <property type="entry name" value="GntR ligand-binding domain-like"/>
    <property type="match status" value="1"/>
</dbReference>
<protein>
    <submittedName>
        <fullName evidence="5">GntR family transcriptional regulator</fullName>
    </submittedName>
</protein>
<evidence type="ECO:0000256" key="1">
    <source>
        <dbReference type="ARBA" id="ARBA00023015"/>
    </source>
</evidence>
<name>A0ABW0Q253_9HYPH</name>
<dbReference type="PANTHER" id="PTHR43537:SF45">
    <property type="entry name" value="GNTR FAMILY REGULATORY PROTEIN"/>
    <property type="match status" value="1"/>
</dbReference>
<evidence type="ECO:0000313" key="6">
    <source>
        <dbReference type="Proteomes" id="UP001596150"/>
    </source>
</evidence>
<dbReference type="SMART" id="SM00345">
    <property type="entry name" value="HTH_GNTR"/>
    <property type="match status" value="1"/>
</dbReference>
<evidence type="ECO:0000313" key="5">
    <source>
        <dbReference type="EMBL" id="MFC5516729.1"/>
    </source>
</evidence>
<comment type="caution">
    <text evidence="5">The sequence shown here is derived from an EMBL/GenBank/DDBJ whole genome shotgun (WGS) entry which is preliminary data.</text>
</comment>
<dbReference type="InterPro" id="IPR008920">
    <property type="entry name" value="TF_FadR/GntR_C"/>
</dbReference>
<sequence>MARDRVARTSSAFYPEMSAAGSVAQRTFDILLDEIMSFRLKPFELISEKGMSEALGVSRTPVREALARLASLGLIDIYAQRGSVVAPLRLANLRKSQFLREALEVGLIARAIESPQRDELVQKLKDELALQDTLLSISDDQRFFRSDELFHQQIAAYAGFPGIWADISAAKLHMDRFRYLSFPRMDSMAIVIDQHRTIVAAIESGDLHAAEEAMRFHLRRIFSVLGAVQERYAEYFSASNQPEPSRIQRFEGEIHLDQSIGA</sequence>
<dbReference type="PROSITE" id="PS50949">
    <property type="entry name" value="HTH_GNTR"/>
    <property type="match status" value="1"/>
</dbReference>
<reference evidence="6" key="1">
    <citation type="journal article" date="2019" name="Int. J. Syst. Evol. Microbiol.">
        <title>The Global Catalogue of Microorganisms (GCM) 10K type strain sequencing project: providing services to taxonomists for standard genome sequencing and annotation.</title>
        <authorList>
            <consortium name="The Broad Institute Genomics Platform"/>
            <consortium name="The Broad Institute Genome Sequencing Center for Infectious Disease"/>
            <person name="Wu L."/>
            <person name="Ma J."/>
        </authorList>
    </citation>
    <scope>NUCLEOTIDE SEQUENCE [LARGE SCALE GENOMIC DNA]</scope>
    <source>
        <strain evidence="6">KACC 12633</strain>
    </source>
</reference>
<gene>
    <name evidence="5" type="ORF">ACFPP9_13170</name>
</gene>
<dbReference type="Pfam" id="PF00392">
    <property type="entry name" value="GntR"/>
    <property type="match status" value="1"/>
</dbReference>
<dbReference type="SMART" id="SM00895">
    <property type="entry name" value="FCD"/>
    <property type="match status" value="1"/>
</dbReference>
<dbReference type="InterPro" id="IPR036388">
    <property type="entry name" value="WH-like_DNA-bd_sf"/>
</dbReference>
<dbReference type="RefSeq" id="WP_266344036.1">
    <property type="nucleotide sequence ID" value="NZ_JAPKNH010000004.1"/>
</dbReference>
<dbReference type="InterPro" id="IPR000524">
    <property type="entry name" value="Tscrpt_reg_HTH_GntR"/>
</dbReference>
<evidence type="ECO:0000256" key="2">
    <source>
        <dbReference type="ARBA" id="ARBA00023125"/>
    </source>
</evidence>
<dbReference type="PRINTS" id="PR00035">
    <property type="entry name" value="HTHGNTR"/>
</dbReference>
<organism evidence="5 6">
    <name type="scientific">Kaistia terrae</name>
    <dbReference type="NCBI Taxonomy" id="537017"/>
    <lineage>
        <taxon>Bacteria</taxon>
        <taxon>Pseudomonadati</taxon>
        <taxon>Pseudomonadota</taxon>
        <taxon>Alphaproteobacteria</taxon>
        <taxon>Hyphomicrobiales</taxon>
        <taxon>Kaistiaceae</taxon>
        <taxon>Kaistia</taxon>
    </lineage>
</organism>
<dbReference type="Gene3D" id="1.10.10.10">
    <property type="entry name" value="Winged helix-like DNA-binding domain superfamily/Winged helix DNA-binding domain"/>
    <property type="match status" value="1"/>
</dbReference>
<keyword evidence="2" id="KW-0238">DNA-binding</keyword>
<keyword evidence="3" id="KW-0804">Transcription</keyword>
<dbReference type="PANTHER" id="PTHR43537">
    <property type="entry name" value="TRANSCRIPTIONAL REGULATOR, GNTR FAMILY"/>
    <property type="match status" value="1"/>
</dbReference>
<dbReference type="InterPro" id="IPR011711">
    <property type="entry name" value="GntR_C"/>
</dbReference>
<feature type="domain" description="HTH gntR-type" evidence="4">
    <location>
        <begin position="21"/>
        <end position="88"/>
    </location>
</feature>
<keyword evidence="1" id="KW-0805">Transcription regulation</keyword>
<evidence type="ECO:0000256" key="3">
    <source>
        <dbReference type="ARBA" id="ARBA00023163"/>
    </source>
</evidence>
<dbReference type="SUPFAM" id="SSF48008">
    <property type="entry name" value="GntR ligand-binding domain-like"/>
    <property type="match status" value="1"/>
</dbReference>
<evidence type="ECO:0000259" key="4">
    <source>
        <dbReference type="PROSITE" id="PS50949"/>
    </source>
</evidence>
<dbReference type="SUPFAM" id="SSF46785">
    <property type="entry name" value="Winged helix' DNA-binding domain"/>
    <property type="match status" value="1"/>
</dbReference>
<dbReference type="EMBL" id="JBHSML010000003">
    <property type="protein sequence ID" value="MFC5516729.1"/>
    <property type="molecule type" value="Genomic_DNA"/>
</dbReference>